<organism evidence="1 2">
    <name type="scientific">Theobroma cacao</name>
    <name type="common">Cacao</name>
    <name type="synonym">Cocoa</name>
    <dbReference type="NCBI Taxonomy" id="3641"/>
    <lineage>
        <taxon>Eukaryota</taxon>
        <taxon>Viridiplantae</taxon>
        <taxon>Streptophyta</taxon>
        <taxon>Embryophyta</taxon>
        <taxon>Tracheophyta</taxon>
        <taxon>Spermatophyta</taxon>
        <taxon>Magnoliopsida</taxon>
        <taxon>eudicotyledons</taxon>
        <taxon>Gunneridae</taxon>
        <taxon>Pentapetalae</taxon>
        <taxon>rosids</taxon>
        <taxon>malvids</taxon>
        <taxon>Malvales</taxon>
        <taxon>Malvaceae</taxon>
        <taxon>Byttnerioideae</taxon>
        <taxon>Theobroma</taxon>
    </lineage>
</organism>
<proteinExistence type="predicted"/>
<name>A0A061E974_THECC</name>
<dbReference type="Proteomes" id="UP000026915">
    <property type="component" value="Chromosome 2"/>
</dbReference>
<dbReference type="AlphaFoldDB" id="A0A061E974"/>
<gene>
    <name evidence="1" type="ORF">TCM_010833</name>
</gene>
<sequence length="150" mass="17002">MEHNDTICQRIGTAGLRLDNIGHPQDHPIQHQYPTPAILPLQCKALPLQAKIPDNNLLFKRVGSLLLERSSCYLITFKKLVPRRQFEFLGSVVLIISLSLFEKFPPEGSVYPMGYTTNRVDCNRNFCSSTPRRNPNPKPMIAFARGHLGF</sequence>
<dbReference type="Gramene" id="EOY00927">
    <property type="protein sequence ID" value="EOY00927"/>
    <property type="gene ID" value="TCM_010833"/>
</dbReference>
<keyword evidence="2" id="KW-1185">Reference proteome</keyword>
<dbReference type="EMBL" id="CM001880">
    <property type="protein sequence ID" value="EOY00927.1"/>
    <property type="molecule type" value="Genomic_DNA"/>
</dbReference>
<evidence type="ECO:0000313" key="2">
    <source>
        <dbReference type="Proteomes" id="UP000026915"/>
    </source>
</evidence>
<reference evidence="1 2" key="1">
    <citation type="journal article" date="2013" name="Genome Biol.">
        <title>The genome sequence of the most widely cultivated cacao type and its use to identify candidate genes regulating pod color.</title>
        <authorList>
            <person name="Motamayor J.C."/>
            <person name="Mockaitis K."/>
            <person name="Schmutz J."/>
            <person name="Haiminen N."/>
            <person name="Iii D.L."/>
            <person name="Cornejo O."/>
            <person name="Findley S.D."/>
            <person name="Zheng P."/>
            <person name="Utro F."/>
            <person name="Royaert S."/>
            <person name="Saski C."/>
            <person name="Jenkins J."/>
            <person name="Podicheti R."/>
            <person name="Zhao M."/>
            <person name="Scheffler B.E."/>
            <person name="Stack J.C."/>
            <person name="Feltus F.A."/>
            <person name="Mustiga G.M."/>
            <person name="Amores F."/>
            <person name="Phillips W."/>
            <person name="Marelli J.P."/>
            <person name="May G.D."/>
            <person name="Shapiro H."/>
            <person name="Ma J."/>
            <person name="Bustamante C.D."/>
            <person name="Schnell R.J."/>
            <person name="Main D."/>
            <person name="Gilbert D."/>
            <person name="Parida L."/>
            <person name="Kuhn D.N."/>
        </authorList>
    </citation>
    <scope>NUCLEOTIDE SEQUENCE [LARGE SCALE GENOMIC DNA]</scope>
    <source>
        <strain evidence="2">cv. Matina 1-6</strain>
    </source>
</reference>
<dbReference type="InParanoid" id="A0A061E974"/>
<evidence type="ECO:0000313" key="1">
    <source>
        <dbReference type="EMBL" id="EOY00927.1"/>
    </source>
</evidence>
<dbReference type="HOGENOM" id="CLU_1743815_0_0_1"/>
<protein>
    <submittedName>
        <fullName evidence="1">Uncharacterized protein</fullName>
    </submittedName>
</protein>
<accession>A0A061E974</accession>